<dbReference type="GO" id="GO:0005829">
    <property type="term" value="C:cytosol"/>
    <property type="evidence" value="ECO:0007669"/>
    <property type="project" value="TreeGrafter"/>
</dbReference>
<feature type="domain" description="Telomere length regulation protein conserved" evidence="5">
    <location>
        <begin position="636"/>
        <end position="746"/>
    </location>
</feature>
<evidence type="ECO:0000259" key="5">
    <source>
        <dbReference type="Pfam" id="PF10193"/>
    </source>
</evidence>
<dbReference type="GO" id="GO:0042162">
    <property type="term" value="F:telomeric DNA binding"/>
    <property type="evidence" value="ECO:0007669"/>
    <property type="project" value="TreeGrafter"/>
</dbReference>
<feature type="region of interest" description="Disordered" evidence="4">
    <location>
        <begin position="546"/>
        <end position="565"/>
    </location>
</feature>
<dbReference type="GO" id="GO:0051083">
    <property type="term" value="P:'de novo' cotranslational protein folding"/>
    <property type="evidence" value="ECO:0007669"/>
    <property type="project" value="TreeGrafter"/>
</dbReference>
<dbReference type="InterPro" id="IPR057348">
    <property type="entry name" value="TELO2_ARM"/>
</dbReference>
<dbReference type="InterPro" id="IPR038528">
    <property type="entry name" value="TEL2_C_sf"/>
</dbReference>
<feature type="domain" description="TELO2 ARM repeat" evidence="6">
    <location>
        <begin position="282"/>
        <end position="521"/>
    </location>
</feature>
<dbReference type="FunFam" id="1.25.40.720:FF:000002">
    <property type="entry name" value="Embryo defective 2423"/>
    <property type="match status" value="1"/>
</dbReference>
<evidence type="ECO:0000313" key="8">
    <source>
        <dbReference type="RefSeq" id="XP_038986826.1"/>
    </source>
</evidence>
<reference evidence="7" key="1">
    <citation type="journal article" date="2019" name="Nat. Commun.">
        <title>Genome-wide association mapping of date palm fruit traits.</title>
        <authorList>
            <person name="Hazzouri K.M."/>
            <person name="Gros-Balthazard M."/>
            <person name="Flowers J.M."/>
            <person name="Copetti D."/>
            <person name="Lemansour A."/>
            <person name="Lebrun M."/>
            <person name="Masmoudi K."/>
            <person name="Ferrand S."/>
            <person name="Dhar M.I."/>
            <person name="Fresquez Z.A."/>
            <person name="Rosas U."/>
            <person name="Zhang J."/>
            <person name="Talag J."/>
            <person name="Lee S."/>
            <person name="Kudrna D."/>
            <person name="Powell R.F."/>
            <person name="Leitch I.J."/>
            <person name="Krueger R.R."/>
            <person name="Wing R.A."/>
            <person name="Amiri K.M.A."/>
            <person name="Purugganan M.D."/>
        </authorList>
    </citation>
    <scope>NUCLEOTIDE SEQUENCE [LARGE SCALE GENOMIC DNA]</scope>
    <source>
        <strain evidence="7">cv. Khalas</strain>
    </source>
</reference>
<dbReference type="PANTHER" id="PTHR15830">
    <property type="entry name" value="TELOMERE LENGTH REGULATION PROTEIN TEL2 FAMILY MEMBER"/>
    <property type="match status" value="1"/>
</dbReference>
<gene>
    <name evidence="8" type="primary">LOC103698315</name>
</gene>
<dbReference type="OrthoDB" id="10258062at2759"/>
<protein>
    <submittedName>
        <fullName evidence="8">Telomere length regulation protein TEL2 homolog</fullName>
    </submittedName>
</protein>
<dbReference type="InterPro" id="IPR051970">
    <property type="entry name" value="TEL2_Regulation"/>
</dbReference>
<dbReference type="Gene3D" id="1.25.40.720">
    <property type="entry name" value="Telomere length regulation protein 2, C-terminal domain"/>
    <property type="match status" value="1"/>
</dbReference>
<organism evidence="7 8">
    <name type="scientific">Phoenix dactylifera</name>
    <name type="common">Date palm</name>
    <dbReference type="NCBI Taxonomy" id="42345"/>
    <lineage>
        <taxon>Eukaryota</taxon>
        <taxon>Viridiplantae</taxon>
        <taxon>Streptophyta</taxon>
        <taxon>Embryophyta</taxon>
        <taxon>Tracheophyta</taxon>
        <taxon>Spermatophyta</taxon>
        <taxon>Magnoliopsida</taxon>
        <taxon>Liliopsida</taxon>
        <taxon>Arecaceae</taxon>
        <taxon>Coryphoideae</taxon>
        <taxon>Phoeniceae</taxon>
        <taxon>Phoenix</taxon>
    </lineage>
</organism>
<evidence type="ECO:0000256" key="3">
    <source>
        <dbReference type="ARBA" id="ARBA00022490"/>
    </source>
</evidence>
<reference evidence="8" key="2">
    <citation type="submission" date="2025-08" db="UniProtKB">
        <authorList>
            <consortium name="RefSeq"/>
        </authorList>
    </citation>
    <scope>IDENTIFICATION</scope>
    <source>
        <tissue evidence="8">Young leaves</tissue>
    </source>
</reference>
<dbReference type="GO" id="GO:0051879">
    <property type="term" value="F:Hsp90 protein binding"/>
    <property type="evidence" value="ECO:0007669"/>
    <property type="project" value="TreeGrafter"/>
</dbReference>
<evidence type="ECO:0000256" key="1">
    <source>
        <dbReference type="ARBA" id="ARBA00004496"/>
    </source>
</evidence>
<dbReference type="Pfam" id="PF25320">
    <property type="entry name" value="TELO2_ARM"/>
    <property type="match status" value="1"/>
</dbReference>
<dbReference type="PANTHER" id="PTHR15830:SF10">
    <property type="entry name" value="TELOMERE LENGTH REGULATION PROTEIN TEL2 HOMOLOG"/>
    <property type="match status" value="1"/>
</dbReference>
<keyword evidence="3" id="KW-0963">Cytoplasm</keyword>
<comment type="similarity">
    <text evidence="2">Belongs to the TEL2 family.</text>
</comment>
<evidence type="ECO:0000256" key="4">
    <source>
        <dbReference type="SAM" id="MobiDB-lite"/>
    </source>
</evidence>
<proteinExistence type="inferred from homology"/>
<evidence type="ECO:0000256" key="2">
    <source>
        <dbReference type="ARBA" id="ARBA00006133"/>
    </source>
</evidence>
<dbReference type="KEGG" id="pda:103698315"/>
<feature type="region of interest" description="Disordered" evidence="4">
    <location>
        <begin position="590"/>
        <end position="621"/>
    </location>
</feature>
<dbReference type="RefSeq" id="XP_038986826.1">
    <property type="nucleotide sequence ID" value="XM_039130898.1"/>
</dbReference>
<dbReference type="GeneID" id="103698315"/>
<dbReference type="Proteomes" id="UP000228380">
    <property type="component" value="Chromosome 10"/>
</dbReference>
<dbReference type="InterPro" id="IPR019337">
    <property type="entry name" value="Telomere_length_regulation_dom"/>
</dbReference>
<evidence type="ECO:0000259" key="6">
    <source>
        <dbReference type="Pfam" id="PF25320"/>
    </source>
</evidence>
<name>A0A8B9AJE1_PHODC</name>
<accession>A0A8B9AJE1</accession>
<evidence type="ECO:0000313" key="7">
    <source>
        <dbReference type="Proteomes" id="UP000228380"/>
    </source>
</evidence>
<dbReference type="Pfam" id="PF10193">
    <property type="entry name" value="Telomere_reg-2"/>
    <property type="match status" value="1"/>
</dbReference>
<comment type="subcellular location">
    <subcellularLocation>
        <location evidence="1">Cytoplasm</location>
    </subcellularLocation>
</comment>
<dbReference type="AlphaFoldDB" id="A0A8B9AJE1"/>
<keyword evidence="7" id="KW-1185">Reference proteome</keyword>
<sequence>MEEEKGGSGSRGRRELENLLLRKVGDVSSAIDAARHVDEVICALHSLAVLLFPVDSSRVSGVMDPRYRSQVLDVKRPTKAESNDWRHAFYHGSAFPTMSRILIYDVALNWLALFPISARKQVYDSFFVEGPPTEIVQALVPALKQSGTNRDADLNTICLNIERLLVLCLLENQGVRRVVGEFGLSYSSDEYGDELLKPDVSMFISRVAQLLASVPDKARLEALPALSSHLFFQQITKQLLVGAEERAMELFNKKDASNRNVLDGSFLFVGETFSRICRRGSTDVLLVEMIPKILDHVRSCLSSNVDPIVPDTIESKPESQFWLNMIEATKDQYAVERLSEELLRQLAIKNVSDVEAYWMLWLVFSRAFKQKAAMRAIFVDKFLHWKVFPIACLRWILQFSVFECPPNADTRMEGQKTSHFLDTVERLVNIWSRREFVQSSPMEQQAYVTAAVGLCIERMSKEELETTKDVLHSILQGVSCRLESPIDLVRKMASSIALVFSKVVDPKNPLYLDDDCETVDWGFGLLSQKKEITAASHNNETIDKFSLSKEKKRASDKKKQKDMKYETVHSDAVISDFRLVDPDEVIDPATLKGEHIWDEEEKDDESRHSETSSDSSLQPYDLLDDDTDLQKKFSQLGEIAAALRKPDDPDGVERALDVAENLVRASPDELRHNSGDLVKALVHVRCSDMTIEGEEDSAEEKRQKALVALLVTCPFESLDVLAKLLYSPNVDIGQRILIIDVMTEAAQELADSKIIRTKHQQRDLISTISGSQPWFIPSSRGPPGAGPWKEVAEPGTSLSWSHHYERELPSRPGQTKSGKSRIWSLRKAKDSQLELSKNRFPLYAAAFMLPAMQGFDKRRHGVDLLNRDFIVLGKLIYMLGVCMKCMAMHPEASALAPALLDMIRSREVSRHAEAYVRRSVVFAASCILVALHPSYVASALIEGNQEISVGLEWIRTWALHVAEADPDTECSSMAMTCLQLHAEMALQTSRALESAENYKARTCPLPSKTDNIIIPFSNMGFEF</sequence>